<comment type="similarity">
    <text evidence="6 7">Belongs to the FliO/MopB family.</text>
</comment>
<keyword evidence="4 7" id="KW-0472">Membrane</keyword>
<protein>
    <recommendedName>
        <fullName evidence="7">Flagellar protein</fullName>
    </recommendedName>
</protein>
<dbReference type="NCBIfam" id="TIGR03500">
    <property type="entry name" value="FliO_TIGR"/>
    <property type="match status" value="1"/>
</dbReference>
<dbReference type="STRING" id="1137799.GZ78_20825"/>
<comment type="subcellular location">
    <subcellularLocation>
        <location evidence="7">Cell membrane</location>
    </subcellularLocation>
    <subcellularLocation>
        <location evidence="7">Bacterial flagellum basal body</location>
    </subcellularLocation>
</comment>
<evidence type="ECO:0000313" key="9">
    <source>
        <dbReference type="Proteomes" id="UP000028073"/>
    </source>
</evidence>
<dbReference type="RefSeq" id="WP_034839749.1">
    <property type="nucleotide sequence ID" value="NZ_JOKH01000005.1"/>
</dbReference>
<dbReference type="PANTHER" id="PTHR38766:SF1">
    <property type="entry name" value="FLAGELLAR PROTEIN FLIO"/>
    <property type="match status" value="1"/>
</dbReference>
<keyword evidence="1 7" id="KW-1003">Cell membrane</keyword>
<dbReference type="EMBL" id="JOKH01000005">
    <property type="protein sequence ID" value="KEQ16329.1"/>
    <property type="molecule type" value="Genomic_DNA"/>
</dbReference>
<evidence type="ECO:0000256" key="7">
    <source>
        <dbReference type="RuleBase" id="RU362064"/>
    </source>
</evidence>
<evidence type="ECO:0000256" key="2">
    <source>
        <dbReference type="ARBA" id="ARBA00022692"/>
    </source>
</evidence>
<dbReference type="eggNOG" id="COG3190">
    <property type="taxonomic scope" value="Bacteria"/>
</dbReference>
<evidence type="ECO:0000256" key="6">
    <source>
        <dbReference type="ARBA" id="ARBA00037937"/>
    </source>
</evidence>
<keyword evidence="3 7" id="KW-1133">Transmembrane helix</keyword>
<evidence type="ECO:0000256" key="3">
    <source>
        <dbReference type="ARBA" id="ARBA00022989"/>
    </source>
</evidence>
<evidence type="ECO:0000256" key="5">
    <source>
        <dbReference type="ARBA" id="ARBA00023143"/>
    </source>
</evidence>
<dbReference type="OrthoDB" id="5741235at2"/>
<gene>
    <name evidence="8" type="ORF">GZ78_20825</name>
</gene>
<comment type="caution">
    <text evidence="8">The sequence shown here is derived from an EMBL/GenBank/DDBJ whole genome shotgun (WGS) entry which is preliminary data.</text>
</comment>
<dbReference type="InterPro" id="IPR052205">
    <property type="entry name" value="FliO/MopB"/>
</dbReference>
<dbReference type="GO" id="GO:0005886">
    <property type="term" value="C:plasma membrane"/>
    <property type="evidence" value="ECO:0007669"/>
    <property type="project" value="UniProtKB-SubCell"/>
</dbReference>
<keyword evidence="9" id="KW-1185">Reference proteome</keyword>
<dbReference type="Pfam" id="PF04347">
    <property type="entry name" value="FliO"/>
    <property type="match status" value="1"/>
</dbReference>
<keyword evidence="5 7" id="KW-0975">Bacterial flagellum</keyword>
<evidence type="ECO:0000313" key="8">
    <source>
        <dbReference type="EMBL" id="KEQ16329.1"/>
    </source>
</evidence>
<proteinExistence type="inferred from homology"/>
<evidence type="ECO:0000256" key="1">
    <source>
        <dbReference type="ARBA" id="ARBA00022475"/>
    </source>
</evidence>
<reference evidence="8 9" key="1">
    <citation type="submission" date="2014-06" db="EMBL/GenBank/DDBJ databases">
        <title>Whole Genome Sequences of Three Symbiotic Endozoicomonas Bacteria.</title>
        <authorList>
            <person name="Neave M.J."/>
            <person name="Apprill A."/>
            <person name="Voolstra C.R."/>
        </authorList>
    </citation>
    <scope>NUCLEOTIDE SEQUENCE [LARGE SCALE GENOMIC DNA]</scope>
    <source>
        <strain evidence="8 9">DSM 25634</strain>
    </source>
</reference>
<dbReference type="PANTHER" id="PTHR38766">
    <property type="entry name" value="FLAGELLAR PROTEIN FLIO"/>
    <property type="match status" value="1"/>
</dbReference>
<keyword evidence="2 7" id="KW-0812">Transmembrane</keyword>
<name>A0A081ND06_9GAMM</name>
<dbReference type="InterPro" id="IPR022781">
    <property type="entry name" value="Flagellar_biosynth_FliO"/>
</dbReference>
<organism evidence="8 9">
    <name type="scientific">Endozoicomonas numazuensis</name>
    <dbReference type="NCBI Taxonomy" id="1137799"/>
    <lineage>
        <taxon>Bacteria</taxon>
        <taxon>Pseudomonadati</taxon>
        <taxon>Pseudomonadota</taxon>
        <taxon>Gammaproteobacteria</taxon>
        <taxon>Oceanospirillales</taxon>
        <taxon>Endozoicomonadaceae</taxon>
        <taxon>Endozoicomonas</taxon>
    </lineage>
</organism>
<feature type="transmembrane region" description="Helical" evidence="7">
    <location>
        <begin position="48"/>
        <end position="71"/>
    </location>
</feature>
<accession>A0A081ND06</accession>
<dbReference type="Proteomes" id="UP000028073">
    <property type="component" value="Unassembled WGS sequence"/>
</dbReference>
<evidence type="ECO:0000256" key="4">
    <source>
        <dbReference type="ARBA" id="ARBA00023136"/>
    </source>
</evidence>
<dbReference type="GO" id="GO:0044781">
    <property type="term" value="P:bacterial-type flagellum organization"/>
    <property type="evidence" value="ECO:0007669"/>
    <property type="project" value="UniProtKB-UniRule"/>
</dbReference>
<dbReference type="GO" id="GO:0009425">
    <property type="term" value="C:bacterial-type flagellum basal body"/>
    <property type="evidence" value="ECO:0007669"/>
    <property type="project" value="UniProtKB-SubCell"/>
</dbReference>
<dbReference type="AlphaFoldDB" id="A0A081ND06"/>
<sequence length="154" mass="16886">MKNMFPIVISPPSLKRLKGFFLTLWSALLLTLSSFALGETEADKPADLSLTQVIAPLFFVILLIFALAWIVKKLNIGTPAIGQGIKVVSSIPVSSQARVCLIQIGDKDILLGVTNQQVSLIHTFDESPLPPENRQNHQHFADQFKSLLKGGHSK</sequence>